<sequence>MTHKHLNCLLDTYGFHWCMAKKAHANFVLEINKQVMEKVSKMIWEKVNNQVLPADDSNLIPISMPESFDDLVKIHGKDVIRDWLKAMLK</sequence>
<comment type="caution">
    <text evidence="1">The sequence shown here is derived from an EMBL/GenBank/DDBJ whole genome shotgun (WGS) entry which is preliminary data.</text>
</comment>
<dbReference type="AlphaFoldDB" id="A0A0F9AFM0"/>
<reference evidence="1" key="1">
    <citation type="journal article" date="2015" name="Nature">
        <title>Complex archaea that bridge the gap between prokaryotes and eukaryotes.</title>
        <authorList>
            <person name="Spang A."/>
            <person name="Saw J.H."/>
            <person name="Jorgensen S.L."/>
            <person name="Zaremba-Niedzwiedzka K."/>
            <person name="Martijn J."/>
            <person name="Lind A.E."/>
            <person name="van Eijk R."/>
            <person name="Schleper C."/>
            <person name="Guy L."/>
            <person name="Ettema T.J."/>
        </authorList>
    </citation>
    <scope>NUCLEOTIDE SEQUENCE</scope>
</reference>
<proteinExistence type="predicted"/>
<accession>A0A0F9AFM0</accession>
<name>A0A0F9AFM0_9ZZZZ</name>
<protein>
    <submittedName>
        <fullName evidence="1">Uncharacterized protein</fullName>
    </submittedName>
</protein>
<evidence type="ECO:0000313" key="1">
    <source>
        <dbReference type="EMBL" id="KKK97080.1"/>
    </source>
</evidence>
<gene>
    <name evidence="1" type="ORF">LCGC14_2656330</name>
</gene>
<dbReference type="EMBL" id="LAZR01046205">
    <property type="protein sequence ID" value="KKK97080.1"/>
    <property type="molecule type" value="Genomic_DNA"/>
</dbReference>
<organism evidence="1">
    <name type="scientific">marine sediment metagenome</name>
    <dbReference type="NCBI Taxonomy" id="412755"/>
    <lineage>
        <taxon>unclassified sequences</taxon>
        <taxon>metagenomes</taxon>
        <taxon>ecological metagenomes</taxon>
    </lineage>
</organism>